<evidence type="ECO:0000256" key="6">
    <source>
        <dbReference type="ARBA" id="ARBA00023211"/>
    </source>
</evidence>
<dbReference type="PANTHER" id="PTHR32494:SF19">
    <property type="entry name" value="ALLANTOATE DEIMINASE-RELATED"/>
    <property type="match status" value="1"/>
</dbReference>
<dbReference type="RefSeq" id="WP_196281178.1">
    <property type="nucleotide sequence ID" value="NZ_JADQDQ010000002.1"/>
</dbReference>
<protein>
    <submittedName>
        <fullName evidence="8">Allantoate amidohydrolase</fullName>
    </submittedName>
</protein>
<dbReference type="InterPro" id="IPR002933">
    <property type="entry name" value="Peptidase_M20"/>
</dbReference>
<dbReference type="NCBIfam" id="NF006775">
    <property type="entry name" value="PRK09290.2-5"/>
    <property type="match status" value="1"/>
</dbReference>
<comment type="similarity">
    <text evidence="2">Belongs to the peptidase M20 family.</text>
</comment>
<evidence type="ECO:0000313" key="8">
    <source>
        <dbReference type="EMBL" id="MBF9236796.1"/>
    </source>
</evidence>
<dbReference type="NCBIfam" id="TIGR01879">
    <property type="entry name" value="hydantase"/>
    <property type="match status" value="1"/>
</dbReference>
<evidence type="ECO:0000313" key="9">
    <source>
        <dbReference type="Proteomes" id="UP000597617"/>
    </source>
</evidence>
<dbReference type="Pfam" id="PF01546">
    <property type="entry name" value="Peptidase_M20"/>
    <property type="match status" value="1"/>
</dbReference>
<dbReference type="Gene3D" id="3.40.630.10">
    <property type="entry name" value="Zn peptidases"/>
    <property type="match status" value="1"/>
</dbReference>
<keyword evidence="4" id="KW-0479">Metal-binding</keyword>
<reference evidence="8 9" key="1">
    <citation type="submission" date="2020-11" db="EMBL/GenBank/DDBJ databases">
        <authorList>
            <person name="Kim M.K."/>
        </authorList>
    </citation>
    <scope>NUCLEOTIDE SEQUENCE [LARGE SCALE GENOMIC DNA]</scope>
    <source>
        <strain evidence="8 9">BT683</strain>
    </source>
</reference>
<feature type="domain" description="Peptidase M20 dimerisation" evidence="7">
    <location>
        <begin position="215"/>
        <end position="306"/>
    </location>
</feature>
<dbReference type="Gene3D" id="3.30.70.360">
    <property type="match status" value="1"/>
</dbReference>
<dbReference type="Pfam" id="PF07687">
    <property type="entry name" value="M20_dimer"/>
    <property type="match status" value="1"/>
</dbReference>
<accession>A0ABS0IEL6</accession>
<evidence type="ECO:0000256" key="5">
    <source>
        <dbReference type="ARBA" id="ARBA00022801"/>
    </source>
</evidence>
<proteinExistence type="inferred from homology"/>
<name>A0ABS0IEL6_9BACT</name>
<dbReference type="SUPFAM" id="SSF53187">
    <property type="entry name" value="Zn-dependent exopeptidases"/>
    <property type="match status" value="1"/>
</dbReference>
<dbReference type="InterPro" id="IPR010158">
    <property type="entry name" value="Amidase_Cbmase"/>
</dbReference>
<evidence type="ECO:0000256" key="1">
    <source>
        <dbReference type="ARBA" id="ARBA00001936"/>
    </source>
</evidence>
<organism evidence="8 9">
    <name type="scientific">Hymenobacter jeongseonensis</name>
    <dbReference type="NCBI Taxonomy" id="2791027"/>
    <lineage>
        <taxon>Bacteria</taxon>
        <taxon>Pseudomonadati</taxon>
        <taxon>Bacteroidota</taxon>
        <taxon>Cytophagia</taxon>
        <taxon>Cytophagales</taxon>
        <taxon>Hymenobacteraceae</taxon>
        <taxon>Hymenobacter</taxon>
    </lineage>
</organism>
<keyword evidence="5" id="KW-0378">Hydrolase</keyword>
<evidence type="ECO:0000256" key="4">
    <source>
        <dbReference type="ARBA" id="ARBA00022723"/>
    </source>
</evidence>
<keyword evidence="9" id="KW-1185">Reference proteome</keyword>
<comment type="caution">
    <text evidence="8">The sequence shown here is derived from an EMBL/GenBank/DDBJ whole genome shotgun (WGS) entry which is preliminary data.</text>
</comment>
<sequence>MQHEYLARAERIMQRIQQLAAISEEADGVTRTFGTPAFLEGRDLVQRWLEAAGLPTRVDGIGNLRARLESRNPDAKTFVLASHIDTVVNAGKFDGPLGVLMGLDLLEQLIEQKADLPFHIELIAFSDEEGVRFHTTYLGSQVVTGAFDHALLARTDAAGVTLDQALTIMGGDASQLALDAIPAAEWLGYFEMHIEQGPVLWERNVPVALVTAIAGQQRVELVFRGMAGHAGTVPMAMRQDALCAAAEFVLTAEQFAQAHGQGLVATVGKLNISHAASNVIPGEVTCTLDLRSPNQAQLADAYRALLNFAEGLAAPRNVELVWKLVQQTAPVACSQPLNDLLGQAITETGYETISLVSGAGHDAVPVSAVAPATMLFIRCYKGISHNPLEDVELPDLAAAIAVADRFISLLRTQTPTR</sequence>
<dbReference type="PANTHER" id="PTHR32494">
    <property type="entry name" value="ALLANTOATE DEIMINASE-RELATED"/>
    <property type="match status" value="1"/>
</dbReference>
<dbReference type="InterPro" id="IPR036264">
    <property type="entry name" value="Bact_exopeptidase_dim_dom"/>
</dbReference>
<dbReference type="SUPFAM" id="SSF55031">
    <property type="entry name" value="Bacterial exopeptidase dimerisation domain"/>
    <property type="match status" value="1"/>
</dbReference>
<dbReference type="EMBL" id="JADQDQ010000002">
    <property type="protein sequence ID" value="MBF9236796.1"/>
    <property type="molecule type" value="Genomic_DNA"/>
</dbReference>
<evidence type="ECO:0000256" key="3">
    <source>
        <dbReference type="ARBA" id="ARBA00011738"/>
    </source>
</evidence>
<comment type="subunit">
    <text evidence="3">Homodimer.</text>
</comment>
<gene>
    <name evidence="8" type="ORF">I2I05_05255</name>
</gene>
<evidence type="ECO:0000259" key="7">
    <source>
        <dbReference type="Pfam" id="PF07687"/>
    </source>
</evidence>
<dbReference type="InterPro" id="IPR011650">
    <property type="entry name" value="Peptidase_M20_dimer"/>
</dbReference>
<evidence type="ECO:0000256" key="2">
    <source>
        <dbReference type="ARBA" id="ARBA00006153"/>
    </source>
</evidence>
<dbReference type="Proteomes" id="UP000597617">
    <property type="component" value="Unassembled WGS sequence"/>
</dbReference>
<dbReference type="CDD" id="cd03884">
    <property type="entry name" value="M20_bAS"/>
    <property type="match status" value="1"/>
</dbReference>
<dbReference type="PIRSF" id="PIRSF001235">
    <property type="entry name" value="Amidase_carbamoylase"/>
    <property type="match status" value="1"/>
</dbReference>
<comment type="cofactor">
    <cofactor evidence="1">
        <name>Mn(2+)</name>
        <dbReference type="ChEBI" id="CHEBI:29035"/>
    </cofactor>
</comment>
<keyword evidence="6" id="KW-0464">Manganese</keyword>